<dbReference type="SUPFAM" id="SSF53850">
    <property type="entry name" value="Periplasmic binding protein-like II"/>
    <property type="match status" value="1"/>
</dbReference>
<gene>
    <name evidence="6" type="ORF">LIN78_15610</name>
</gene>
<keyword evidence="2" id="KW-0805">Transcription regulation</keyword>
<evidence type="ECO:0000256" key="4">
    <source>
        <dbReference type="ARBA" id="ARBA00023163"/>
    </source>
</evidence>
<dbReference type="Pfam" id="PF03466">
    <property type="entry name" value="LysR_substrate"/>
    <property type="match status" value="1"/>
</dbReference>
<keyword evidence="4" id="KW-0804">Transcription</keyword>
<comment type="caution">
    <text evidence="6">The sequence shown here is derived from an EMBL/GenBank/DDBJ whole genome shotgun (WGS) entry which is preliminary data.</text>
</comment>
<keyword evidence="7" id="KW-1185">Reference proteome</keyword>
<proteinExistence type="inferred from homology"/>
<evidence type="ECO:0000256" key="3">
    <source>
        <dbReference type="ARBA" id="ARBA00023125"/>
    </source>
</evidence>
<accession>A0ABS8D9U1</accession>
<sequence>MRAKGTTVKIGCVDSFAATIGPQLVKGLSNSSLKITLWTGITPVLDEQMNNRMLDVAITTEGSTKRAGISRQKLLTESYFAVFPKDFPLQPVENLIQLSHRLQFIRYSARSVIGAQVQAYLDGLGVEIERNFEFDATDPLLSLVAAGLGWAITTPLCLWQSRHHLENVTVIPLSRIRSLGKPCPPLERSFYMLWRKEELQKIPSYVKEIVSEVAARQLTKEIASTLGLDADSIFTFD</sequence>
<dbReference type="PANTHER" id="PTHR30126">
    <property type="entry name" value="HTH-TYPE TRANSCRIPTIONAL REGULATOR"/>
    <property type="match status" value="1"/>
</dbReference>
<dbReference type="Gene3D" id="3.40.190.10">
    <property type="entry name" value="Periplasmic binding protein-like II"/>
    <property type="match status" value="2"/>
</dbReference>
<dbReference type="EMBL" id="JAJBZT010000011">
    <property type="protein sequence ID" value="MCB6184974.1"/>
    <property type="molecule type" value="Genomic_DNA"/>
</dbReference>
<evidence type="ECO:0000256" key="2">
    <source>
        <dbReference type="ARBA" id="ARBA00023015"/>
    </source>
</evidence>
<evidence type="ECO:0000259" key="5">
    <source>
        <dbReference type="Pfam" id="PF03466"/>
    </source>
</evidence>
<comment type="similarity">
    <text evidence="1">Belongs to the LysR transcriptional regulatory family.</text>
</comment>
<organism evidence="6 7">
    <name type="scientific">Leeia speluncae</name>
    <dbReference type="NCBI Taxonomy" id="2884804"/>
    <lineage>
        <taxon>Bacteria</taxon>
        <taxon>Pseudomonadati</taxon>
        <taxon>Pseudomonadota</taxon>
        <taxon>Betaproteobacteria</taxon>
        <taxon>Neisseriales</taxon>
        <taxon>Leeiaceae</taxon>
        <taxon>Leeia</taxon>
    </lineage>
</organism>
<dbReference type="InterPro" id="IPR005119">
    <property type="entry name" value="LysR_subst-bd"/>
</dbReference>
<reference evidence="6" key="1">
    <citation type="submission" date="2021-10" db="EMBL/GenBank/DDBJ databases">
        <title>The complete genome sequence of Leeia sp. TBRC 13508.</title>
        <authorList>
            <person name="Charoenyingcharoen P."/>
            <person name="Yukphan P."/>
        </authorList>
    </citation>
    <scope>NUCLEOTIDE SEQUENCE</scope>
    <source>
        <strain evidence="6">TBRC 13508</strain>
    </source>
</reference>
<evidence type="ECO:0000313" key="7">
    <source>
        <dbReference type="Proteomes" id="UP001165395"/>
    </source>
</evidence>
<keyword evidence="3" id="KW-0238">DNA-binding</keyword>
<dbReference type="PANTHER" id="PTHR30126:SF40">
    <property type="entry name" value="HTH-TYPE TRANSCRIPTIONAL REGULATOR GLTR"/>
    <property type="match status" value="1"/>
</dbReference>
<feature type="domain" description="LysR substrate-binding" evidence="5">
    <location>
        <begin position="6"/>
        <end position="199"/>
    </location>
</feature>
<evidence type="ECO:0000256" key="1">
    <source>
        <dbReference type="ARBA" id="ARBA00009437"/>
    </source>
</evidence>
<protein>
    <submittedName>
        <fullName evidence="6">LysR family transcriptional regulator substrate-binding protein</fullName>
    </submittedName>
</protein>
<dbReference type="CDD" id="cd05466">
    <property type="entry name" value="PBP2_LTTR_substrate"/>
    <property type="match status" value="1"/>
</dbReference>
<evidence type="ECO:0000313" key="6">
    <source>
        <dbReference type="EMBL" id="MCB6184974.1"/>
    </source>
</evidence>
<dbReference type="Proteomes" id="UP001165395">
    <property type="component" value="Unassembled WGS sequence"/>
</dbReference>
<name>A0ABS8D9U1_9NEIS</name>